<feature type="region of interest" description="Disordered" evidence="1">
    <location>
        <begin position="242"/>
        <end position="263"/>
    </location>
</feature>
<dbReference type="OMA" id="CAELECY"/>
<dbReference type="RefSeq" id="XP_016641536.1">
    <property type="nucleotide sequence ID" value="XM_016788737.1"/>
</dbReference>
<comment type="caution">
    <text evidence="2">The sequence shown here is derived from an EMBL/GenBank/DDBJ whole genome shotgun (WGS) entry which is preliminary data.</text>
</comment>
<sequence length="688" mass="76993">MSRSNNDTISQNLFRIYHDVLEQSLSCWIAEETCPYTDKRSMRVTQGRSPRWMAEEQGTTWSNRIYSRVIRFDRYARSVGLIRLTARENQAATKSLHLAIMAFTSQWAQGSRREREQYAPASEGLNADDLVQEFDRNIQISLWEQAKEALKNTSGIECFRVACAELIFGLCQKPWDFEDIEPMDRFETRPRDVRGANNDTTSLAARLDAVIAKDGTPTHMENAARKAHAIKFRWDAQRRGLTTGGQVSEESRQTADSLSTDEQQHEKTVGLVYWLAVMFDTVSSSTHERPVVVADEDSQHCNASASTDTSTDNTSPRSSESGLSIRRWSTPLFIQDDPERPMYMPHWPCSYEAAAEAVTRSCSVKVLLHRHVSWLQNAIRRGDCPESIEGIIQGTVLLYRYWNTTYGPFFKDLVRDFPSVPPRIQSWSFCLSSHWHLAAFIFADLLDFVDKNQLGSTEASQTRIQISVAERIRKASANEISDLAKVSVPSEATDSTHCNTTTPQSQSQPQSMPPPDFHFAVNKCTILTEPWTMLIIRGFTKAGAIHIARAQDLWQARVTDPGYETHRLNSQALIFSGRTPIAVAPYDLLSATTMSTIGNEVVGAACEANLRALQQTFNATCRTGTPSTSNSVEFQSQFARFLKSFSIPRCPSPPTLTLATGVRSMGLIAALATRQVVILISPGLDTPP</sequence>
<feature type="compositionally biased region" description="Polar residues" evidence="1">
    <location>
        <begin position="490"/>
        <end position="499"/>
    </location>
</feature>
<feature type="compositionally biased region" description="Low complexity" evidence="1">
    <location>
        <begin position="500"/>
        <end position="510"/>
    </location>
</feature>
<dbReference type="AlphaFoldDB" id="A0A084G325"/>
<gene>
    <name evidence="2" type="ORF">SAPIO_CDS6700</name>
</gene>
<feature type="compositionally biased region" description="Low complexity" evidence="1">
    <location>
        <begin position="302"/>
        <end position="315"/>
    </location>
</feature>
<evidence type="ECO:0008006" key="4">
    <source>
        <dbReference type="Google" id="ProtNLM"/>
    </source>
</evidence>
<dbReference type="KEGG" id="sapo:SAPIO_CDS6700"/>
<accession>A0A084G325</accession>
<dbReference type="OrthoDB" id="5958943at2759"/>
<dbReference type="Proteomes" id="UP000028545">
    <property type="component" value="Unassembled WGS sequence"/>
</dbReference>
<feature type="compositionally biased region" description="Polar residues" evidence="1">
    <location>
        <begin position="244"/>
        <end position="261"/>
    </location>
</feature>
<proteinExistence type="predicted"/>
<protein>
    <recommendedName>
        <fullName evidence="4">Transcription factor domain-containing protein</fullName>
    </recommendedName>
</protein>
<evidence type="ECO:0000313" key="3">
    <source>
        <dbReference type="Proteomes" id="UP000028545"/>
    </source>
</evidence>
<evidence type="ECO:0000313" key="2">
    <source>
        <dbReference type="EMBL" id="KEZ41737.1"/>
    </source>
</evidence>
<name>A0A084G325_PSEDA</name>
<dbReference type="GeneID" id="27725772"/>
<dbReference type="VEuPathDB" id="FungiDB:SAPIO_CDS6700"/>
<keyword evidence="3" id="KW-1185">Reference proteome</keyword>
<feature type="region of interest" description="Disordered" evidence="1">
    <location>
        <begin position="487"/>
        <end position="513"/>
    </location>
</feature>
<dbReference type="HOGENOM" id="CLU_006237_2_0_1"/>
<organism evidence="2 3">
    <name type="scientific">Pseudallescheria apiosperma</name>
    <name type="common">Scedosporium apiospermum</name>
    <dbReference type="NCBI Taxonomy" id="563466"/>
    <lineage>
        <taxon>Eukaryota</taxon>
        <taxon>Fungi</taxon>
        <taxon>Dikarya</taxon>
        <taxon>Ascomycota</taxon>
        <taxon>Pezizomycotina</taxon>
        <taxon>Sordariomycetes</taxon>
        <taxon>Hypocreomycetidae</taxon>
        <taxon>Microascales</taxon>
        <taxon>Microascaceae</taxon>
        <taxon>Scedosporium</taxon>
    </lineage>
</organism>
<reference evidence="2 3" key="1">
    <citation type="journal article" date="2014" name="Genome Announc.">
        <title>Draft genome sequence of the pathogenic fungus Scedosporium apiospermum.</title>
        <authorList>
            <person name="Vandeputte P."/>
            <person name="Ghamrawi S."/>
            <person name="Rechenmann M."/>
            <person name="Iltis A."/>
            <person name="Giraud S."/>
            <person name="Fleury M."/>
            <person name="Thornton C."/>
            <person name="Delhaes L."/>
            <person name="Meyer W."/>
            <person name="Papon N."/>
            <person name="Bouchara J.P."/>
        </authorList>
    </citation>
    <scope>NUCLEOTIDE SEQUENCE [LARGE SCALE GENOMIC DNA]</scope>
    <source>
        <strain evidence="2 3">IHEM 14462</strain>
    </source>
</reference>
<dbReference type="EMBL" id="JOWA01000107">
    <property type="protein sequence ID" value="KEZ41737.1"/>
    <property type="molecule type" value="Genomic_DNA"/>
</dbReference>
<evidence type="ECO:0000256" key="1">
    <source>
        <dbReference type="SAM" id="MobiDB-lite"/>
    </source>
</evidence>
<feature type="region of interest" description="Disordered" evidence="1">
    <location>
        <begin position="294"/>
        <end position="323"/>
    </location>
</feature>